<evidence type="ECO:0000256" key="2">
    <source>
        <dbReference type="ARBA" id="ARBA00012758"/>
    </source>
</evidence>
<dbReference type="Gene3D" id="2.60.120.560">
    <property type="entry name" value="Exo-inulinase, domain 1"/>
    <property type="match status" value="1"/>
</dbReference>
<evidence type="ECO:0000256" key="1">
    <source>
        <dbReference type="ARBA" id="ARBA00009902"/>
    </source>
</evidence>
<feature type="domain" description="Glycosyl hydrolase family 32 N-terminal" evidence="5">
    <location>
        <begin position="136"/>
        <end position="270"/>
    </location>
</feature>
<name>A0A7V8KR52_9BIFI</name>
<dbReference type="Proteomes" id="UP000029109">
    <property type="component" value="Unassembled WGS sequence"/>
</dbReference>
<accession>A0A7V8KR52</accession>
<comment type="caution">
    <text evidence="6">The sequence shown here is derived from an EMBL/GenBank/DDBJ whole genome shotgun (WGS) entry which is preliminary data.</text>
</comment>
<dbReference type="EMBL" id="JGZJ01000004">
    <property type="protein sequence ID" value="KFI83863.1"/>
    <property type="molecule type" value="Genomic_DNA"/>
</dbReference>
<dbReference type="GO" id="GO:0004564">
    <property type="term" value="F:beta-fructofuranosidase activity"/>
    <property type="evidence" value="ECO:0007669"/>
    <property type="project" value="UniProtKB-EC"/>
</dbReference>
<comment type="similarity">
    <text evidence="1">Belongs to the glycosyl hydrolase 32 family.</text>
</comment>
<dbReference type="InterPro" id="IPR013148">
    <property type="entry name" value="Glyco_hydro_32_N"/>
</dbReference>
<protein>
    <recommendedName>
        <fullName evidence="2">beta-fructofuranosidase</fullName>
        <ecNumber evidence="2">3.2.1.26</ecNumber>
    </recommendedName>
</protein>
<proteinExistence type="inferred from homology"/>
<evidence type="ECO:0000313" key="7">
    <source>
        <dbReference type="Proteomes" id="UP000029109"/>
    </source>
</evidence>
<dbReference type="AlphaFoldDB" id="A0A7V8KR52"/>
<organism evidence="6 7">
    <name type="scientific">Bifidobacterium pullorum</name>
    <dbReference type="NCBI Taxonomy" id="78448"/>
    <lineage>
        <taxon>Bacteria</taxon>
        <taxon>Bacillati</taxon>
        <taxon>Actinomycetota</taxon>
        <taxon>Actinomycetes</taxon>
        <taxon>Bifidobacteriales</taxon>
        <taxon>Bifidobacteriaceae</taxon>
        <taxon>Bifidobacterium</taxon>
    </lineage>
</organism>
<dbReference type="InterPro" id="IPR001362">
    <property type="entry name" value="Glyco_hydro_32"/>
</dbReference>
<dbReference type="GO" id="GO:0005975">
    <property type="term" value="P:carbohydrate metabolic process"/>
    <property type="evidence" value="ECO:0007669"/>
    <property type="project" value="InterPro"/>
</dbReference>
<evidence type="ECO:0000313" key="6">
    <source>
        <dbReference type="EMBL" id="KFI83863.1"/>
    </source>
</evidence>
<reference evidence="6 7" key="1">
    <citation type="submission" date="2014-03" db="EMBL/GenBank/DDBJ databases">
        <title>Genomics of Bifidobacteria.</title>
        <authorList>
            <person name="Ventura M."/>
            <person name="Milani C."/>
            <person name="Lugli G.A."/>
        </authorList>
    </citation>
    <scope>NUCLEOTIDE SEQUENCE [LARGE SCALE GENOMIC DNA]</scope>
    <source>
        <strain evidence="6 7">LMG 21816</strain>
    </source>
</reference>
<keyword evidence="4" id="KW-0326">Glycosidase</keyword>
<dbReference type="InterPro" id="IPR051214">
    <property type="entry name" value="GH32_Enzymes"/>
</dbReference>
<keyword evidence="3 6" id="KW-0378">Hydrolase</keyword>
<dbReference type="Pfam" id="PF00251">
    <property type="entry name" value="Glyco_hydro_32N"/>
    <property type="match status" value="1"/>
</dbReference>
<evidence type="ECO:0000256" key="4">
    <source>
        <dbReference type="ARBA" id="ARBA00023295"/>
    </source>
</evidence>
<dbReference type="CDD" id="cd08995">
    <property type="entry name" value="GH32_EcAec43-like"/>
    <property type="match status" value="1"/>
</dbReference>
<evidence type="ECO:0000256" key="3">
    <source>
        <dbReference type="ARBA" id="ARBA00022801"/>
    </source>
</evidence>
<dbReference type="InterPro" id="IPR023296">
    <property type="entry name" value="Glyco_hydro_beta-prop_sf"/>
</dbReference>
<evidence type="ECO:0000259" key="5">
    <source>
        <dbReference type="Pfam" id="PF00251"/>
    </source>
</evidence>
<dbReference type="PANTHER" id="PTHR43101:SF1">
    <property type="entry name" value="BETA-FRUCTOSIDASE"/>
    <property type="match status" value="1"/>
</dbReference>
<dbReference type="SMART" id="SM00640">
    <property type="entry name" value="Glyco_32"/>
    <property type="match status" value="1"/>
</dbReference>
<dbReference type="EC" id="3.2.1.26" evidence="2"/>
<dbReference type="SUPFAM" id="SSF75005">
    <property type="entry name" value="Arabinanase/levansucrase/invertase"/>
    <property type="match status" value="1"/>
</dbReference>
<dbReference type="Gene3D" id="2.115.10.20">
    <property type="entry name" value="Glycosyl hydrolase domain, family 43"/>
    <property type="match status" value="2"/>
</dbReference>
<dbReference type="PANTHER" id="PTHR43101">
    <property type="entry name" value="BETA-FRUCTOSIDASE"/>
    <property type="match status" value="1"/>
</dbReference>
<sequence length="493" mass="56505">MRADFRHVPKERSEMSLYYTPEHAKVGDVIPFFDRRSGRFENFYLKNWNPDAPREQVVHGWHRLSGAWPDRITETPVHILGGTGSVVEVDGTYHLFYCTFDDDPQRQWVRHAISEDLTHWHEVGEAFGPDPSIYEPTDWRDPFVFWNEDERCWWMLVAARRRGVSARNGCVGLCVSDDLLHWRVERPLYAPDIHPAAYECPDMFRMGDWWYLVFSNYTDGFATYYRMARSPLGPWVRPAIDTFDSRAFYAAKTGSDGHDRYLFGWIPTRGENTWGFDPAPEYGADYRTWNWGGSMVVHRLVQHADGTLGTAPCADLAARMDAAPSRPVRLTPVQGTWRTEGDGITGHAEGFAAVAGCPMPGQGVLSTTIRFTGDPVRFGLMMHIDASLTDGYYLQFDPRHQRLEWRSGLRMHERGGQLFPYAVEMERPCVLEGGRDYLVEVVVDGDQAHLYLDRDYAFGMRLYDRRPGMAGWYVERGTLDVLRMGVTAFGIDA</sequence>
<gene>
    <name evidence="6" type="ORF">BPULL_0594</name>
</gene>